<dbReference type="Pfam" id="PF13041">
    <property type="entry name" value="PPR_2"/>
    <property type="match status" value="3"/>
</dbReference>
<dbReference type="GO" id="GO:0009451">
    <property type="term" value="P:RNA modification"/>
    <property type="evidence" value="ECO:0007669"/>
    <property type="project" value="InterPro"/>
</dbReference>
<evidence type="ECO:0000256" key="2">
    <source>
        <dbReference type="ARBA" id="ARBA00022737"/>
    </source>
</evidence>
<dbReference type="InParanoid" id="A0A7N2M7M0"/>
<dbReference type="EMBL" id="LRBV02000008">
    <property type="status" value="NOT_ANNOTATED_CDS"/>
    <property type="molecule type" value="Genomic_DNA"/>
</dbReference>
<dbReference type="OrthoDB" id="1215332at2759"/>
<dbReference type="OMA" id="EVRQVHA"/>
<reference evidence="4" key="2">
    <citation type="submission" date="2021-01" db="UniProtKB">
        <authorList>
            <consortium name="EnsemblPlants"/>
        </authorList>
    </citation>
    <scope>IDENTIFICATION</scope>
</reference>
<keyword evidence="2" id="KW-0677">Repeat</keyword>
<dbReference type="GeneID" id="115957391"/>
<evidence type="ECO:0000313" key="4">
    <source>
        <dbReference type="EnsemblPlants" id="QL08p000626:mrna:CDS:1"/>
    </source>
</evidence>
<comment type="similarity">
    <text evidence="1">Belongs to the PPR family. PCMP-H subfamily.</text>
</comment>
<name>A0A7N2M7M0_QUELO</name>
<dbReference type="FunFam" id="1.25.40.10:FF:000348">
    <property type="entry name" value="Pentatricopeptide repeat-containing protein chloroplastic"/>
    <property type="match status" value="1"/>
</dbReference>
<feature type="repeat" description="PPR" evidence="3">
    <location>
        <begin position="321"/>
        <end position="355"/>
    </location>
</feature>
<dbReference type="AlphaFoldDB" id="A0A7N2M7M0"/>
<dbReference type="NCBIfam" id="TIGR00756">
    <property type="entry name" value="PPR"/>
    <property type="match status" value="5"/>
</dbReference>
<dbReference type="InterPro" id="IPR046960">
    <property type="entry name" value="PPR_At4g14850-like_plant"/>
</dbReference>
<reference evidence="4 5" key="1">
    <citation type="journal article" date="2016" name="G3 (Bethesda)">
        <title>First Draft Assembly and Annotation of the Genome of a California Endemic Oak Quercus lobata Nee (Fagaceae).</title>
        <authorList>
            <person name="Sork V.L."/>
            <person name="Fitz-Gibbon S.T."/>
            <person name="Puiu D."/>
            <person name="Crepeau M."/>
            <person name="Gugger P.F."/>
            <person name="Sherman R."/>
            <person name="Stevens K."/>
            <person name="Langley C.H."/>
            <person name="Pellegrini M."/>
            <person name="Salzberg S.L."/>
        </authorList>
    </citation>
    <scope>NUCLEOTIDE SEQUENCE [LARGE SCALE GENOMIC DNA]</scope>
    <source>
        <strain evidence="4 5">cv. SW786</strain>
    </source>
</reference>
<dbReference type="Gene3D" id="1.25.40.10">
    <property type="entry name" value="Tetratricopeptide repeat domain"/>
    <property type="match status" value="3"/>
</dbReference>
<evidence type="ECO:0000256" key="3">
    <source>
        <dbReference type="PROSITE-ProRule" id="PRU00708"/>
    </source>
</evidence>
<dbReference type="KEGG" id="qlo:115957391"/>
<accession>A0A7N2M7M0</accession>
<evidence type="ECO:0000256" key="1">
    <source>
        <dbReference type="ARBA" id="ARBA00006643"/>
    </source>
</evidence>
<feature type="repeat" description="PPR" evidence="3">
    <location>
        <begin position="123"/>
        <end position="157"/>
    </location>
</feature>
<dbReference type="GO" id="GO:0003729">
    <property type="term" value="F:mRNA binding"/>
    <property type="evidence" value="ECO:0007669"/>
    <property type="project" value="UniProtKB-ARBA"/>
</dbReference>
<dbReference type="InterPro" id="IPR011990">
    <property type="entry name" value="TPR-like_helical_dom_sf"/>
</dbReference>
<dbReference type="RefSeq" id="XP_030931479.1">
    <property type="nucleotide sequence ID" value="XM_031075619.1"/>
</dbReference>
<evidence type="ECO:0008006" key="6">
    <source>
        <dbReference type="Google" id="ProtNLM"/>
    </source>
</evidence>
<dbReference type="EnsemblPlants" id="QL08p000626:mrna">
    <property type="protein sequence ID" value="QL08p000626:mrna:CDS:1"/>
    <property type="gene ID" value="QL08p000626"/>
</dbReference>
<feature type="repeat" description="PPR" evidence="3">
    <location>
        <begin position="220"/>
        <end position="254"/>
    </location>
</feature>
<protein>
    <recommendedName>
        <fullName evidence="6">Pentatricopeptide repeat-containing protein</fullName>
    </recommendedName>
</protein>
<feature type="repeat" description="PPR" evidence="3">
    <location>
        <begin position="88"/>
        <end position="122"/>
    </location>
</feature>
<sequence>MAAFLLAASLPKQRFPTPLVRTPTRIPASIHLLQLCQNYQEVKQLHTQLVVTGLLDCYPNAGRLLESYVKTSQINSALSIFHRLPSPDVFAYNTMIRGFTLCKCPHESLLLYNKLLLDGLTPDNYTYTFVLKACSHLEALSEGKQVHSQIIKAGIAPDTHIHSSLIHMYTNSDIIACAERVLAEFSEENTHTKNAIISGYLSKGHVEKARRMFDTMEAKDVASWSAMVTGYTKNDMYLEALGVFHEMMDSQVHPNESTLVSSLSACAHLGALDQGRWIHAYLDKAGVKIGVTLGTALIDMYAKCGSIRCGYELFQKMPQKDIVTWGVIISGFALHGQAEKCFQLFDEMVASGTYPNEVIFVAVLSACSHAGYVELGHHYFNQMIHDFGIRPSIEHYGCMVDLLGRAGQLVEAEKFIMLMPEEPNSIIWGALLSACRTYGDVRRGNHAFRHLIELEPLSGDRYKLAGLMLTSAGEKADATKIRKFIKKNDLETTCGMSFVEIDGVVHEFVAGDIDHSKLREINRLLKGLMAN</sequence>
<dbReference type="PANTHER" id="PTHR47926:SF529">
    <property type="entry name" value="TETRATRICOPEPTIDE-LIKE HELICAL DOMAIN SUPERFAMILY"/>
    <property type="match status" value="1"/>
</dbReference>
<dbReference type="Proteomes" id="UP000594261">
    <property type="component" value="Chromosome 8"/>
</dbReference>
<proteinExistence type="inferred from homology"/>
<dbReference type="Gramene" id="QL08p000626:mrna">
    <property type="protein sequence ID" value="QL08p000626:mrna:CDS:1"/>
    <property type="gene ID" value="QL08p000626"/>
</dbReference>
<dbReference type="PROSITE" id="PS51375">
    <property type="entry name" value="PPR"/>
    <property type="match status" value="5"/>
</dbReference>
<feature type="repeat" description="PPR" evidence="3">
    <location>
        <begin position="189"/>
        <end position="219"/>
    </location>
</feature>
<dbReference type="FunFam" id="1.25.40.10:FF:000690">
    <property type="entry name" value="Pentatricopeptide repeat-containing protein"/>
    <property type="match status" value="1"/>
</dbReference>
<evidence type="ECO:0000313" key="5">
    <source>
        <dbReference type="Proteomes" id="UP000594261"/>
    </source>
</evidence>
<gene>
    <name evidence="4" type="primary">LOC115957391</name>
</gene>
<dbReference type="Pfam" id="PF01535">
    <property type="entry name" value="PPR"/>
    <property type="match status" value="1"/>
</dbReference>
<dbReference type="PANTHER" id="PTHR47926">
    <property type="entry name" value="PENTATRICOPEPTIDE REPEAT-CONTAINING PROTEIN"/>
    <property type="match status" value="1"/>
</dbReference>
<organism evidence="4 5">
    <name type="scientific">Quercus lobata</name>
    <name type="common">Valley oak</name>
    <dbReference type="NCBI Taxonomy" id="97700"/>
    <lineage>
        <taxon>Eukaryota</taxon>
        <taxon>Viridiplantae</taxon>
        <taxon>Streptophyta</taxon>
        <taxon>Embryophyta</taxon>
        <taxon>Tracheophyta</taxon>
        <taxon>Spermatophyta</taxon>
        <taxon>Magnoliopsida</taxon>
        <taxon>eudicotyledons</taxon>
        <taxon>Gunneridae</taxon>
        <taxon>Pentapetalae</taxon>
        <taxon>rosids</taxon>
        <taxon>fabids</taxon>
        <taxon>Fagales</taxon>
        <taxon>Fagaceae</taxon>
        <taxon>Quercus</taxon>
    </lineage>
</organism>
<keyword evidence="5" id="KW-1185">Reference proteome</keyword>
<dbReference type="InterPro" id="IPR002885">
    <property type="entry name" value="PPR_rpt"/>
</dbReference>